<evidence type="ECO:0000313" key="2">
    <source>
        <dbReference type="EMBL" id="MDV6373844.1"/>
    </source>
</evidence>
<name>A0ABU4DP17_9DEIO</name>
<sequence length="61" mass="6419">MVQSALQLLKNALDSLLGLSVGIVLGTLLLALLLVGLLDCARFQAGLDWRRGRSAVQNGEG</sequence>
<feature type="transmembrane region" description="Helical" evidence="1">
    <location>
        <begin position="16"/>
        <end position="41"/>
    </location>
</feature>
<keyword evidence="1" id="KW-0472">Membrane</keyword>
<organism evidence="2 3">
    <name type="scientific">Deinococcus arenicola</name>
    <dbReference type="NCBI Taxonomy" id="2994950"/>
    <lineage>
        <taxon>Bacteria</taxon>
        <taxon>Thermotogati</taxon>
        <taxon>Deinococcota</taxon>
        <taxon>Deinococci</taxon>
        <taxon>Deinococcales</taxon>
        <taxon>Deinococcaceae</taxon>
        <taxon>Deinococcus</taxon>
    </lineage>
</organism>
<comment type="caution">
    <text evidence="2">The sequence shown here is derived from an EMBL/GenBank/DDBJ whole genome shotgun (WGS) entry which is preliminary data.</text>
</comment>
<gene>
    <name evidence="2" type="ORF">ORD21_04430</name>
</gene>
<protein>
    <submittedName>
        <fullName evidence="2">Uncharacterized protein</fullName>
    </submittedName>
</protein>
<keyword evidence="1" id="KW-1133">Transmembrane helix</keyword>
<keyword evidence="1" id="KW-0812">Transmembrane</keyword>
<dbReference type="EMBL" id="JAPMIV010000005">
    <property type="protein sequence ID" value="MDV6373844.1"/>
    <property type="molecule type" value="Genomic_DNA"/>
</dbReference>
<dbReference type="Proteomes" id="UP001276150">
    <property type="component" value="Unassembled WGS sequence"/>
</dbReference>
<dbReference type="RefSeq" id="WP_317639162.1">
    <property type="nucleotide sequence ID" value="NZ_JAPMIV010000005.1"/>
</dbReference>
<proteinExistence type="predicted"/>
<evidence type="ECO:0000313" key="3">
    <source>
        <dbReference type="Proteomes" id="UP001276150"/>
    </source>
</evidence>
<accession>A0ABU4DP17</accession>
<keyword evidence="3" id="KW-1185">Reference proteome</keyword>
<evidence type="ECO:0000256" key="1">
    <source>
        <dbReference type="SAM" id="Phobius"/>
    </source>
</evidence>
<reference evidence="2 3" key="1">
    <citation type="submission" date="2022-11" db="EMBL/GenBank/DDBJ databases">
        <title>Deinococcus ZS9-10, Low Temperature and Draught-tolerating, UV-resistant Bacteria from Continental Antarctica.</title>
        <authorList>
            <person name="Cheng L."/>
        </authorList>
    </citation>
    <scope>NUCLEOTIDE SEQUENCE [LARGE SCALE GENOMIC DNA]</scope>
    <source>
        <strain evidence="2 3">ZS9-10</strain>
    </source>
</reference>